<dbReference type="OrthoDB" id="8453373at2"/>
<dbReference type="InterPro" id="IPR041496">
    <property type="entry name" value="YitH/HolE_GNAT"/>
</dbReference>
<dbReference type="Gene3D" id="3.40.630.90">
    <property type="match status" value="1"/>
</dbReference>
<dbReference type="PANTHER" id="PTHR47237:SF2">
    <property type="entry name" value="BLL4206 PROTEIN"/>
    <property type="match status" value="1"/>
</dbReference>
<dbReference type="Pfam" id="PF13508">
    <property type="entry name" value="Acetyltransf_7"/>
    <property type="match status" value="1"/>
</dbReference>
<dbReference type="GO" id="GO:0016747">
    <property type="term" value="F:acyltransferase activity, transferring groups other than amino-acyl groups"/>
    <property type="evidence" value="ECO:0007669"/>
    <property type="project" value="InterPro"/>
</dbReference>
<dbReference type="PANTHER" id="PTHR47237">
    <property type="entry name" value="SLL0310 PROTEIN"/>
    <property type="match status" value="1"/>
</dbReference>
<evidence type="ECO:0000313" key="2">
    <source>
        <dbReference type="EMBL" id="PSC05432.1"/>
    </source>
</evidence>
<dbReference type="Pfam" id="PF18014">
    <property type="entry name" value="Acetyltransf_18"/>
    <property type="match status" value="1"/>
</dbReference>
<name>A0A2T1HUT7_9HYPH</name>
<dbReference type="PROSITE" id="PS51186">
    <property type="entry name" value="GNAT"/>
    <property type="match status" value="1"/>
</dbReference>
<proteinExistence type="predicted"/>
<dbReference type="RefSeq" id="WP_106336467.1">
    <property type="nucleotide sequence ID" value="NZ_PVZS01000008.1"/>
</dbReference>
<dbReference type="InterPro" id="IPR016181">
    <property type="entry name" value="Acyl_CoA_acyltransferase"/>
</dbReference>
<reference evidence="3" key="1">
    <citation type="submission" date="2018-03" db="EMBL/GenBank/DDBJ databases">
        <authorList>
            <person name="Sun L."/>
            <person name="Liu H."/>
            <person name="Chen W."/>
            <person name="Huang K."/>
            <person name="Liu W."/>
            <person name="Gao X."/>
        </authorList>
    </citation>
    <scope>NUCLEOTIDE SEQUENCE [LARGE SCALE GENOMIC DNA]</scope>
    <source>
        <strain evidence="3">SH9</strain>
    </source>
</reference>
<gene>
    <name evidence="2" type="ORF">SLNSH_08860</name>
</gene>
<feature type="domain" description="N-acetyltransferase" evidence="1">
    <location>
        <begin position="4"/>
        <end position="135"/>
    </location>
</feature>
<organism evidence="2 3">
    <name type="scientific">Alsobacter soli</name>
    <dbReference type="NCBI Taxonomy" id="2109933"/>
    <lineage>
        <taxon>Bacteria</taxon>
        <taxon>Pseudomonadati</taxon>
        <taxon>Pseudomonadota</taxon>
        <taxon>Alphaproteobacteria</taxon>
        <taxon>Hyphomicrobiales</taxon>
        <taxon>Alsobacteraceae</taxon>
        <taxon>Alsobacter</taxon>
    </lineage>
</organism>
<dbReference type="AlphaFoldDB" id="A0A2T1HUT7"/>
<accession>A0A2T1HUT7</accession>
<evidence type="ECO:0000259" key="1">
    <source>
        <dbReference type="PROSITE" id="PS51186"/>
    </source>
</evidence>
<evidence type="ECO:0000313" key="3">
    <source>
        <dbReference type="Proteomes" id="UP000239772"/>
    </source>
</evidence>
<keyword evidence="3" id="KW-1185">Reference proteome</keyword>
<keyword evidence="2" id="KW-0808">Transferase</keyword>
<dbReference type="Gene3D" id="3.40.630.30">
    <property type="match status" value="1"/>
</dbReference>
<dbReference type="Proteomes" id="UP000239772">
    <property type="component" value="Unassembled WGS sequence"/>
</dbReference>
<comment type="caution">
    <text evidence="2">The sequence shown here is derived from an EMBL/GenBank/DDBJ whole genome shotgun (WGS) entry which is preliminary data.</text>
</comment>
<dbReference type="EMBL" id="PVZS01000008">
    <property type="protein sequence ID" value="PSC05432.1"/>
    <property type="molecule type" value="Genomic_DNA"/>
</dbReference>
<dbReference type="InterPro" id="IPR000182">
    <property type="entry name" value="GNAT_dom"/>
</dbReference>
<dbReference type="SUPFAM" id="SSF55729">
    <property type="entry name" value="Acyl-CoA N-acyltransferases (Nat)"/>
    <property type="match status" value="1"/>
</dbReference>
<dbReference type="InterPro" id="IPR052729">
    <property type="entry name" value="Acyl/Acetyltrans_Enzymes"/>
</dbReference>
<protein>
    <submittedName>
        <fullName evidence="2">GNAT family N-acetyltransferase</fullName>
    </submittedName>
</protein>
<sequence length="282" mass="30578">MRIADIRDVELEQLHALSMAVRWPHRGADWEMLRGFGQGVAACDEIGRVFATAMWFDHGDDFATMGMLITSPRLQTHGAGRWLMEHVIARTRPRRLGLNATRPAMPLYRSMGFKVEATVFQCQGEALAPPRVEAPGALRRVRAGDAAAVLALDREAFGADRLRLLELLLPQSTGLVLERGGDVVGYALCRPFGRGHVIGPLVARNDEDAAALASPLIAEHAGSFVRLDTRNETGPFAELLVRSGLPVFDTVTTMSLGPGPWLRTPDAGGTPRVYGLASHALS</sequence>